<gene>
    <name evidence="1" type="ORF">QD47_13605</name>
</gene>
<dbReference type="EMBL" id="JTHP01000025">
    <property type="protein sequence ID" value="KJD45028.1"/>
    <property type="molecule type" value="Genomic_DNA"/>
</dbReference>
<name>A0A0D7X231_9BACL</name>
<organism evidence="1 2">
    <name type="scientific">Paenibacillus terrae</name>
    <dbReference type="NCBI Taxonomy" id="159743"/>
    <lineage>
        <taxon>Bacteria</taxon>
        <taxon>Bacillati</taxon>
        <taxon>Bacillota</taxon>
        <taxon>Bacilli</taxon>
        <taxon>Bacillales</taxon>
        <taxon>Paenibacillaceae</taxon>
        <taxon>Paenibacillus</taxon>
    </lineage>
</organism>
<sequence length="78" mass="8745">MQSTNMQPLTGKELEYIVDSISNEELLLKQCAATAASVQHPAIQQACLQFARTHEHHLNLLSNALQQHQQIAPMQPQQ</sequence>
<evidence type="ECO:0000313" key="2">
    <source>
        <dbReference type="Proteomes" id="UP000032534"/>
    </source>
</evidence>
<dbReference type="PATRIC" id="fig|159743.3.peg.3024"/>
<dbReference type="OrthoDB" id="2382349at2"/>
<reference evidence="1 2" key="1">
    <citation type="submission" date="2014-11" db="EMBL/GenBank/DDBJ databases">
        <title>Draft Genome Sequences of Paenibacillus polymyxa NRRL B-30509 and Paenibacillus terrae NRRL B-30644, Strains from a Poultry Environment that Produce Tridecaptin A and Paenicidins.</title>
        <authorList>
            <person name="van Belkum M.J."/>
            <person name="Lohans C.T."/>
            <person name="Vederas J.C."/>
        </authorList>
    </citation>
    <scope>NUCLEOTIDE SEQUENCE [LARGE SCALE GENOMIC DNA]</scope>
    <source>
        <strain evidence="1 2">NRRL B-30644</strain>
    </source>
</reference>
<keyword evidence="2" id="KW-1185">Reference proteome</keyword>
<dbReference type="RefSeq" id="WP_044646651.1">
    <property type="nucleotide sequence ID" value="NZ_JTHP01000025.1"/>
</dbReference>
<proteinExistence type="predicted"/>
<comment type="caution">
    <text evidence="1">The sequence shown here is derived from an EMBL/GenBank/DDBJ whole genome shotgun (WGS) entry which is preliminary data.</text>
</comment>
<protein>
    <recommendedName>
        <fullName evidence="3">Spore coat protein</fullName>
    </recommendedName>
</protein>
<evidence type="ECO:0008006" key="3">
    <source>
        <dbReference type="Google" id="ProtNLM"/>
    </source>
</evidence>
<accession>A0A0D7X231</accession>
<dbReference type="Proteomes" id="UP000032534">
    <property type="component" value="Unassembled WGS sequence"/>
</dbReference>
<dbReference type="AlphaFoldDB" id="A0A0D7X231"/>
<evidence type="ECO:0000313" key="1">
    <source>
        <dbReference type="EMBL" id="KJD45028.1"/>
    </source>
</evidence>